<organism evidence="1 2">
    <name type="scientific">Paenibacillus antarcticus</name>
    <dbReference type="NCBI Taxonomy" id="253703"/>
    <lineage>
        <taxon>Bacteria</taxon>
        <taxon>Bacillati</taxon>
        <taxon>Bacillota</taxon>
        <taxon>Bacilli</taxon>
        <taxon>Bacillales</taxon>
        <taxon>Paenibacillaceae</taxon>
        <taxon>Paenibacillus</taxon>
    </lineage>
</organism>
<dbReference type="AlphaFoldDB" id="A0A168QNB8"/>
<proteinExistence type="predicted"/>
<reference evidence="1 2" key="1">
    <citation type="submission" date="2016-03" db="EMBL/GenBank/DDBJ databases">
        <title>Draft genome sequence of Paenibacillus antarcticus CECT 5836.</title>
        <authorList>
            <person name="Shin S.-K."/>
            <person name="Yi H."/>
        </authorList>
    </citation>
    <scope>NUCLEOTIDE SEQUENCE [LARGE SCALE GENOMIC DNA]</scope>
    <source>
        <strain evidence="1 2">CECT 5836</strain>
    </source>
</reference>
<accession>A0A168QNB8</accession>
<protein>
    <recommendedName>
        <fullName evidence="3">Nucleotidyltransferase</fullName>
    </recommendedName>
</protein>
<dbReference type="InterPro" id="IPR039498">
    <property type="entry name" value="NTP_transf_5"/>
</dbReference>
<dbReference type="RefSeq" id="WP_068646690.1">
    <property type="nucleotide sequence ID" value="NZ_LVJI01000002.1"/>
</dbReference>
<evidence type="ECO:0000313" key="2">
    <source>
        <dbReference type="Proteomes" id="UP000077355"/>
    </source>
</evidence>
<comment type="caution">
    <text evidence="1">The sequence shown here is derived from an EMBL/GenBank/DDBJ whole genome shotgun (WGS) entry which is preliminary data.</text>
</comment>
<keyword evidence="2" id="KW-1185">Reference proteome</keyword>
<gene>
    <name evidence="1" type="ORF">PBAT_03690</name>
</gene>
<evidence type="ECO:0008006" key="3">
    <source>
        <dbReference type="Google" id="ProtNLM"/>
    </source>
</evidence>
<sequence>MGELNREQNILIQIARNYLEGGKQATFEKFDFLDIDWSILYDLMIEQKMFPLVYNILCDSIPLSYRESYQETSDSMKNMNYLIFEEIRTLSQREDVEEMLFIKGAILSQLLYDDPFIRTSGDIDTLIREASLEQIDKLLKDEGYFQACGKDGVYASDYDNLEILPYPILKDYRHHEYFEYYKQSGTDYVILELQRYIHNTITSEHIDRFLDSSRLLMVNGVKVRTLDTDHTLLYLIESLHTDANWYYRGPKLNKYLELALFIRKYEKTIDWERVLHKSDEFQMTDIVHDIFNDLNELFHSLISQSRVDQYKYSKRNKSLSLIWETHLVERLFQSDEDRMKEIYKNLKRICYSTESLNHAVKLDNYNEQDLNYSQSDHYLYVPNDKYDYVLTYLPTVDSTNLTFAFYLPIELVQSSYDWEVIFNTIDPCIESSILDWHTFSFAKQEGEIQINVSGCGSVERVGDSEIRIQIPLSEFNSSSIELALAYKIILRERIYGNIYHTLNSDGYMDNRFWLSPSLIQVSVR</sequence>
<dbReference type="Pfam" id="PF14907">
    <property type="entry name" value="NTP_transf_5"/>
    <property type="match status" value="1"/>
</dbReference>
<evidence type="ECO:0000313" key="1">
    <source>
        <dbReference type="EMBL" id="OAB47989.1"/>
    </source>
</evidence>
<name>A0A168QNB8_9BACL</name>
<dbReference type="Proteomes" id="UP000077355">
    <property type="component" value="Unassembled WGS sequence"/>
</dbReference>
<dbReference type="EMBL" id="LVJI01000002">
    <property type="protein sequence ID" value="OAB47989.1"/>
    <property type="molecule type" value="Genomic_DNA"/>
</dbReference>